<evidence type="ECO:0000313" key="3">
    <source>
        <dbReference type="Proteomes" id="UP000185904"/>
    </source>
</evidence>
<dbReference type="AlphaFoldDB" id="A0A178CVY1"/>
<keyword evidence="3" id="KW-1185">Reference proteome</keyword>
<comment type="caution">
    <text evidence="2">The sequence shown here is derived from an EMBL/GenBank/DDBJ whole genome shotgun (WGS) entry which is preliminary data.</text>
</comment>
<evidence type="ECO:0008006" key="4">
    <source>
        <dbReference type="Google" id="ProtNLM"/>
    </source>
</evidence>
<dbReference type="Proteomes" id="UP000185904">
    <property type="component" value="Unassembled WGS sequence"/>
</dbReference>
<feature type="signal peptide" evidence="1">
    <location>
        <begin position="1"/>
        <end position="17"/>
    </location>
</feature>
<proteinExistence type="predicted"/>
<dbReference type="RefSeq" id="XP_022498364.1">
    <property type="nucleotide sequence ID" value="XM_022645649.1"/>
</dbReference>
<dbReference type="PANTHER" id="PTHR43591:SF105">
    <property type="entry name" value="METHYLTRANSFERASE DOMAIN-CONTAINING PROTEIN-RELATED"/>
    <property type="match status" value="1"/>
</dbReference>
<dbReference type="OrthoDB" id="2013972at2759"/>
<organism evidence="2 3">
    <name type="scientific">Fonsecaea nubica</name>
    <dbReference type="NCBI Taxonomy" id="856822"/>
    <lineage>
        <taxon>Eukaryota</taxon>
        <taxon>Fungi</taxon>
        <taxon>Dikarya</taxon>
        <taxon>Ascomycota</taxon>
        <taxon>Pezizomycotina</taxon>
        <taxon>Eurotiomycetes</taxon>
        <taxon>Chaetothyriomycetidae</taxon>
        <taxon>Chaetothyriales</taxon>
        <taxon>Herpotrichiellaceae</taxon>
        <taxon>Fonsecaea</taxon>
    </lineage>
</organism>
<evidence type="ECO:0000313" key="2">
    <source>
        <dbReference type="EMBL" id="OAL33352.1"/>
    </source>
</evidence>
<dbReference type="EMBL" id="LVCJ01000051">
    <property type="protein sequence ID" value="OAL33352.1"/>
    <property type="molecule type" value="Genomic_DNA"/>
</dbReference>
<dbReference type="InterPro" id="IPR029063">
    <property type="entry name" value="SAM-dependent_MTases_sf"/>
</dbReference>
<dbReference type="CDD" id="cd02440">
    <property type="entry name" value="AdoMet_MTases"/>
    <property type="match status" value="1"/>
</dbReference>
<feature type="chain" id="PRO_5008083910" description="Methyltransferase domain-containing protein" evidence="1">
    <location>
        <begin position="18"/>
        <end position="351"/>
    </location>
</feature>
<dbReference type="Gene3D" id="3.40.50.150">
    <property type="entry name" value="Vaccinia Virus protein VP39"/>
    <property type="match status" value="1"/>
</dbReference>
<evidence type="ECO:0000256" key="1">
    <source>
        <dbReference type="SAM" id="SignalP"/>
    </source>
</evidence>
<gene>
    <name evidence="2" type="ORF">AYO20_07363</name>
</gene>
<dbReference type="GO" id="GO:0008168">
    <property type="term" value="F:methyltransferase activity"/>
    <property type="evidence" value="ECO:0007669"/>
    <property type="project" value="TreeGrafter"/>
</dbReference>
<sequence>MPLDLLLFPCIVLVCDSTSLESAQPPNALSKATTSIAVHIGFQLFTMEQSDYDSAIGDAASIGDETDTQSLASSAYDFPIENGREYHKYHPSAFYPFPNDDHERERLDGLHHIHKLLRNPLHSAPIEPTNVLDVGTGTGIWAVEMADHYPQAIVTGVDLSPIQPDTIPPNCNFELFDHRDPWSFPRKFDLVYARDMLGSIPDPEAFFQQAYRSLAPGGWIEIQDTTPMTTDDNSMPQGCAYRQWIDGFCEALSKIRRDAYLAEKCEDILRRIGFIDVRVTKKKLPCNGWAKDKKLKEVGVFNNGIILDGLEALSFRLFTHVLGWSPERLQVFLAEVRKDVKNTSIHAYTTM</sequence>
<reference evidence="2 3" key="1">
    <citation type="submission" date="2016-03" db="EMBL/GenBank/DDBJ databases">
        <title>The draft genome sequence of Fonsecaea nubica causative agent of cutaneous subcutaneous infection in human host.</title>
        <authorList>
            <person name="Costa F."/>
            <person name="Sybren D.H."/>
            <person name="Raittz R.T."/>
            <person name="Weiss V.A."/>
            <person name="Leao A.C."/>
            <person name="Gomes R."/>
            <person name="De Souza E.M."/>
            <person name="Pedrosa F.O."/>
            <person name="Steffens M.B."/>
            <person name="Bombassaro A."/>
            <person name="Tadra-Sfeir M.Z."/>
            <person name="Moreno L.F."/>
            <person name="Najafzadeh M.J."/>
            <person name="Felipe M.S."/>
            <person name="Teixeira M."/>
            <person name="Sun J."/>
            <person name="Xi L."/>
            <person name="Castro M.A."/>
            <person name="Vicente V.A."/>
        </authorList>
    </citation>
    <scope>NUCLEOTIDE SEQUENCE [LARGE SCALE GENOMIC DNA]</scope>
    <source>
        <strain evidence="2 3">CBS 269.64</strain>
    </source>
</reference>
<dbReference type="Pfam" id="PF13489">
    <property type="entry name" value="Methyltransf_23"/>
    <property type="match status" value="1"/>
</dbReference>
<dbReference type="GeneID" id="34590775"/>
<accession>A0A178CVY1</accession>
<keyword evidence="1" id="KW-0732">Signal</keyword>
<protein>
    <recommendedName>
        <fullName evidence="4">Methyltransferase domain-containing protein</fullName>
    </recommendedName>
</protein>
<dbReference type="PANTHER" id="PTHR43591">
    <property type="entry name" value="METHYLTRANSFERASE"/>
    <property type="match status" value="1"/>
</dbReference>
<name>A0A178CVY1_9EURO</name>
<dbReference type="SUPFAM" id="SSF53335">
    <property type="entry name" value="S-adenosyl-L-methionine-dependent methyltransferases"/>
    <property type="match status" value="1"/>
</dbReference>